<evidence type="ECO:0000313" key="2">
    <source>
        <dbReference type="EMBL" id="GGB19051.1"/>
    </source>
</evidence>
<organism evidence="2 3">
    <name type="scientific">Gordonia jinhuaensis</name>
    <dbReference type="NCBI Taxonomy" id="1517702"/>
    <lineage>
        <taxon>Bacteria</taxon>
        <taxon>Bacillati</taxon>
        <taxon>Actinomycetota</taxon>
        <taxon>Actinomycetes</taxon>
        <taxon>Mycobacteriales</taxon>
        <taxon>Gordoniaceae</taxon>
        <taxon>Gordonia</taxon>
    </lineage>
</organism>
<proteinExistence type="inferred from homology"/>
<dbReference type="PANTHER" id="PTHR18964:SF173">
    <property type="entry name" value="GLUCOKINASE"/>
    <property type="match status" value="1"/>
</dbReference>
<dbReference type="Proteomes" id="UP000621454">
    <property type="component" value="Unassembled WGS sequence"/>
</dbReference>
<dbReference type="AlphaFoldDB" id="A0A916SVX9"/>
<evidence type="ECO:0000256" key="1">
    <source>
        <dbReference type="ARBA" id="ARBA00006479"/>
    </source>
</evidence>
<dbReference type="Gene3D" id="3.30.420.40">
    <property type="match status" value="2"/>
</dbReference>
<dbReference type="SUPFAM" id="SSF53067">
    <property type="entry name" value="Actin-like ATPase domain"/>
    <property type="match status" value="1"/>
</dbReference>
<evidence type="ECO:0000313" key="3">
    <source>
        <dbReference type="Proteomes" id="UP000621454"/>
    </source>
</evidence>
<dbReference type="InterPro" id="IPR049874">
    <property type="entry name" value="ROK_cs"/>
</dbReference>
<reference evidence="2" key="2">
    <citation type="submission" date="2020-09" db="EMBL/GenBank/DDBJ databases">
        <authorList>
            <person name="Sun Q."/>
            <person name="Zhou Y."/>
        </authorList>
    </citation>
    <scope>NUCLEOTIDE SEQUENCE</scope>
    <source>
        <strain evidence="2">CGMCC 1.12827</strain>
    </source>
</reference>
<dbReference type="InterPro" id="IPR043129">
    <property type="entry name" value="ATPase_NBD"/>
</dbReference>
<dbReference type="PROSITE" id="PS01125">
    <property type="entry name" value="ROK"/>
    <property type="match status" value="1"/>
</dbReference>
<accession>A0A916SVX9</accession>
<name>A0A916SVX9_9ACTN</name>
<dbReference type="PANTHER" id="PTHR18964">
    <property type="entry name" value="ROK (REPRESSOR, ORF, KINASE) FAMILY"/>
    <property type="match status" value="1"/>
</dbReference>
<comment type="caution">
    <text evidence="2">The sequence shown here is derived from an EMBL/GenBank/DDBJ whole genome shotgun (WGS) entry which is preliminary data.</text>
</comment>
<keyword evidence="3" id="KW-1185">Reference proteome</keyword>
<gene>
    <name evidence="2" type="primary">glk</name>
    <name evidence="2" type="ORF">GCM10011489_03950</name>
</gene>
<dbReference type="EMBL" id="BMGC01000002">
    <property type="protein sequence ID" value="GGB19051.1"/>
    <property type="molecule type" value="Genomic_DNA"/>
</dbReference>
<sequence length="318" mass="33164">MTVGIDVGGTSVRAAVVDIGGRIHDTSRAQTPATAEALENCLDRLVGEFRTRWPISAIGLALAGFFDSDCSVLRYAPHLPWRETAVAAQMSERIGLPVFCEHDANAAAAAEYRFGAAAHGRNVVVMTLGTGVGAGFLQDGRLYRGSFGVAPELGHIQVVPDGRSCACGKRGCFERYCSGTALVDTVVEIAADHRHYGSGLARESAIDPGSLTGRRIAAAASEGDEVGLAAFADLAQWLGAGLATVADVFDPDVIVVAGGVGTSAHLFLDDAREHYRARVTGAGHRSLARIRPTQLGETGGMVGAAEVARQRLGSSLPR</sequence>
<reference evidence="2" key="1">
    <citation type="journal article" date="2014" name="Int. J. Syst. Evol. Microbiol.">
        <title>Complete genome sequence of Corynebacterium casei LMG S-19264T (=DSM 44701T), isolated from a smear-ripened cheese.</title>
        <authorList>
            <consortium name="US DOE Joint Genome Institute (JGI-PGF)"/>
            <person name="Walter F."/>
            <person name="Albersmeier A."/>
            <person name="Kalinowski J."/>
            <person name="Ruckert C."/>
        </authorList>
    </citation>
    <scope>NUCLEOTIDE SEQUENCE</scope>
    <source>
        <strain evidence="2">CGMCC 1.12827</strain>
    </source>
</reference>
<dbReference type="InterPro" id="IPR000600">
    <property type="entry name" value="ROK"/>
</dbReference>
<protein>
    <submittedName>
        <fullName evidence="2">Glucokinase</fullName>
    </submittedName>
</protein>
<dbReference type="Pfam" id="PF00480">
    <property type="entry name" value="ROK"/>
    <property type="match status" value="1"/>
</dbReference>
<comment type="similarity">
    <text evidence="1">Belongs to the ROK (NagC/XylR) family.</text>
</comment>